<comment type="cofactor">
    <cofactor evidence="1">
        <name>FAD</name>
        <dbReference type="ChEBI" id="CHEBI:57692"/>
    </cofactor>
</comment>
<accession>A0A9D3LRU3</accession>
<evidence type="ECO:0000256" key="4">
    <source>
        <dbReference type="ARBA" id="ARBA00022490"/>
    </source>
</evidence>
<dbReference type="Proteomes" id="UP001044222">
    <property type="component" value="Chromosome 18"/>
</dbReference>
<keyword evidence="5" id="KW-0285">Flavoprotein</keyword>
<dbReference type="SUPFAM" id="SSF51905">
    <property type="entry name" value="FAD/NAD(P)-binding domain"/>
    <property type="match status" value="1"/>
</dbReference>
<dbReference type="AlphaFoldDB" id="A0A9D3LRU3"/>
<name>A0A9D3LRU3_ANGAN</name>
<evidence type="ECO:0000256" key="7">
    <source>
        <dbReference type="ARBA" id="ARBA00023002"/>
    </source>
</evidence>
<dbReference type="PANTHER" id="PTHR10742">
    <property type="entry name" value="FLAVIN MONOAMINE OXIDASE"/>
    <property type="match status" value="1"/>
</dbReference>
<comment type="subcellular location">
    <subcellularLocation>
        <location evidence="2">Cytoplasm</location>
    </subcellularLocation>
</comment>
<reference evidence="9" key="1">
    <citation type="submission" date="2021-01" db="EMBL/GenBank/DDBJ databases">
        <title>A chromosome-scale assembly of European eel, Anguilla anguilla.</title>
        <authorList>
            <person name="Henkel C."/>
            <person name="Jong-Raadsen S.A."/>
            <person name="Dufour S."/>
            <person name="Weltzien F.-A."/>
            <person name="Palstra A.P."/>
            <person name="Pelster B."/>
            <person name="Spaink H.P."/>
            <person name="Van Den Thillart G.E."/>
            <person name="Jansen H."/>
            <person name="Zahm M."/>
            <person name="Klopp C."/>
            <person name="Cedric C."/>
            <person name="Louis A."/>
            <person name="Berthelot C."/>
            <person name="Parey E."/>
            <person name="Roest Crollius H."/>
            <person name="Montfort J."/>
            <person name="Robinson-Rechavi M."/>
            <person name="Bucao C."/>
            <person name="Bouchez O."/>
            <person name="Gislard M."/>
            <person name="Lluch J."/>
            <person name="Milhes M."/>
            <person name="Lampietro C."/>
            <person name="Lopez Roques C."/>
            <person name="Donnadieu C."/>
            <person name="Braasch I."/>
            <person name="Desvignes T."/>
            <person name="Postlethwait J."/>
            <person name="Bobe J."/>
            <person name="Guiguen Y."/>
            <person name="Dirks R."/>
        </authorList>
    </citation>
    <scope>NUCLEOTIDE SEQUENCE</scope>
    <source>
        <strain evidence="9">Tag_6206</strain>
        <tissue evidence="9">Liver</tissue>
    </source>
</reference>
<keyword evidence="7" id="KW-0560">Oxidoreductase</keyword>
<proteinExistence type="inferred from homology"/>
<evidence type="ECO:0000313" key="9">
    <source>
        <dbReference type="EMBL" id="KAG5831548.1"/>
    </source>
</evidence>
<organism evidence="9 10">
    <name type="scientific">Anguilla anguilla</name>
    <name type="common">European freshwater eel</name>
    <name type="synonym">Muraena anguilla</name>
    <dbReference type="NCBI Taxonomy" id="7936"/>
    <lineage>
        <taxon>Eukaryota</taxon>
        <taxon>Metazoa</taxon>
        <taxon>Chordata</taxon>
        <taxon>Craniata</taxon>
        <taxon>Vertebrata</taxon>
        <taxon>Euteleostomi</taxon>
        <taxon>Actinopterygii</taxon>
        <taxon>Neopterygii</taxon>
        <taxon>Teleostei</taxon>
        <taxon>Anguilliformes</taxon>
        <taxon>Anguillidae</taxon>
        <taxon>Anguilla</taxon>
    </lineage>
</organism>
<dbReference type="InterPro" id="IPR050281">
    <property type="entry name" value="Flavin_monoamine_oxidase"/>
</dbReference>
<keyword evidence="6" id="KW-0274">FAD</keyword>
<dbReference type="SUPFAM" id="SSF54373">
    <property type="entry name" value="FAD-linked reductases, C-terminal domain"/>
    <property type="match status" value="1"/>
</dbReference>
<dbReference type="GO" id="GO:0046203">
    <property type="term" value="P:spermidine catabolic process"/>
    <property type="evidence" value="ECO:0007669"/>
    <property type="project" value="TreeGrafter"/>
</dbReference>
<evidence type="ECO:0000256" key="5">
    <source>
        <dbReference type="ARBA" id="ARBA00022630"/>
    </source>
</evidence>
<evidence type="ECO:0000259" key="8">
    <source>
        <dbReference type="Pfam" id="PF01593"/>
    </source>
</evidence>
<feature type="domain" description="Amine oxidase" evidence="8">
    <location>
        <begin position="15"/>
        <end position="250"/>
    </location>
</feature>
<evidence type="ECO:0000256" key="6">
    <source>
        <dbReference type="ARBA" id="ARBA00022827"/>
    </source>
</evidence>
<dbReference type="InterPro" id="IPR036188">
    <property type="entry name" value="FAD/NAD-bd_sf"/>
</dbReference>
<dbReference type="GO" id="GO:0005737">
    <property type="term" value="C:cytoplasm"/>
    <property type="evidence" value="ECO:0007669"/>
    <property type="project" value="UniProtKB-SubCell"/>
</dbReference>
<dbReference type="EMBL" id="JAFIRN010000018">
    <property type="protein sequence ID" value="KAG5831548.1"/>
    <property type="molecule type" value="Genomic_DNA"/>
</dbReference>
<evidence type="ECO:0000256" key="2">
    <source>
        <dbReference type="ARBA" id="ARBA00004496"/>
    </source>
</evidence>
<gene>
    <name evidence="9" type="ORF">ANANG_G00304850</name>
</gene>
<keyword evidence="4" id="KW-0963">Cytoplasm</keyword>
<keyword evidence="10" id="KW-1185">Reference proteome</keyword>
<comment type="similarity">
    <text evidence="3">Belongs to the flavin monoamine oxidase family.</text>
</comment>
<comment type="caution">
    <text evidence="9">The sequence shown here is derived from an EMBL/GenBank/DDBJ whole genome shotgun (WGS) entry which is preliminary data.</text>
</comment>
<protein>
    <recommendedName>
        <fullName evidence="8">Amine oxidase domain-containing protein</fullName>
    </recommendedName>
</protein>
<dbReference type="PANTHER" id="PTHR10742:SF405">
    <property type="entry name" value="PEROXISOMAL N(1)-ACETYL-SPERMINE_SPERMIDINE OXIDASE"/>
    <property type="match status" value="1"/>
</dbReference>
<dbReference type="GO" id="GO:0046592">
    <property type="term" value="F:polyamine oxidase activity"/>
    <property type="evidence" value="ECO:0007669"/>
    <property type="project" value="TreeGrafter"/>
</dbReference>
<dbReference type="Gene3D" id="3.90.660.10">
    <property type="match status" value="1"/>
</dbReference>
<dbReference type="Pfam" id="PF01593">
    <property type="entry name" value="Amino_oxidase"/>
    <property type="match status" value="1"/>
</dbReference>
<evidence type="ECO:0000256" key="1">
    <source>
        <dbReference type="ARBA" id="ARBA00001974"/>
    </source>
</evidence>
<dbReference type="InterPro" id="IPR002937">
    <property type="entry name" value="Amino_oxidase"/>
</dbReference>
<sequence>MCPLEQFCPETWALWEAFPVWVECENGDAIPADHVILTVPLGYLKKHQKTLLSPPLPLKKMHCIERMGFGTNNKIFLEFEQPFWDPDCEAIHFVWEDESTLVDVVPDVERFWMKKLACFTVLKPAERYGHLLCGWISGHESEHMESLSEAEVEKSVTQVIRRFTGNPTISPKRIMRSQWYHDPYTCGSYSYLATGCSGFDIDTLAEPLPLKGSRTKPLQVLFAGEATHGSFFSTVHGALLSGWREGDRIISHYSPSSFSVSVSSKL</sequence>
<evidence type="ECO:0000256" key="3">
    <source>
        <dbReference type="ARBA" id="ARBA00005995"/>
    </source>
</evidence>
<evidence type="ECO:0000313" key="10">
    <source>
        <dbReference type="Proteomes" id="UP001044222"/>
    </source>
</evidence>